<reference evidence="1 2" key="1">
    <citation type="submission" date="2015-09" db="EMBL/GenBank/DDBJ databases">
        <title>Genome sequence of Oxobacter pfennigii DSM 3222.</title>
        <authorList>
            <person name="Poehlein A."/>
            <person name="Bengelsdorf F.R."/>
            <person name="Schiel-Bengelsdorf B."/>
            <person name="Duerre P."/>
            <person name="Daniel R."/>
        </authorList>
    </citation>
    <scope>NUCLEOTIDE SEQUENCE [LARGE SCALE GENOMIC DNA]</scope>
    <source>
        <strain evidence="1 2">DSM 3222</strain>
    </source>
</reference>
<organism evidence="1 2">
    <name type="scientific">Oxobacter pfennigii</name>
    <dbReference type="NCBI Taxonomy" id="36849"/>
    <lineage>
        <taxon>Bacteria</taxon>
        <taxon>Bacillati</taxon>
        <taxon>Bacillota</taxon>
        <taxon>Clostridia</taxon>
        <taxon>Eubacteriales</taxon>
        <taxon>Clostridiaceae</taxon>
        <taxon>Oxobacter</taxon>
    </lineage>
</organism>
<dbReference type="Pfam" id="PF09148">
    <property type="entry name" value="DUF1934"/>
    <property type="match status" value="1"/>
</dbReference>
<comment type="caution">
    <text evidence="1">The sequence shown here is derived from an EMBL/GenBank/DDBJ whole genome shotgun (WGS) entry which is preliminary data.</text>
</comment>
<dbReference type="InterPro" id="IPR015231">
    <property type="entry name" value="DUF1934"/>
</dbReference>
<evidence type="ECO:0000313" key="1">
    <source>
        <dbReference type="EMBL" id="KPU44590.1"/>
    </source>
</evidence>
<dbReference type="Proteomes" id="UP000050326">
    <property type="component" value="Unassembled WGS sequence"/>
</dbReference>
<proteinExistence type="predicted"/>
<protein>
    <submittedName>
        <fullName evidence="1">Putative beta-barrel protein YwiB</fullName>
    </submittedName>
</protein>
<dbReference type="STRING" id="36849.OXPF_16730"/>
<gene>
    <name evidence="1" type="primary">ywiB</name>
    <name evidence="1" type="ORF">OXPF_16730</name>
</gene>
<name>A0A0P8YXV1_9CLOT</name>
<keyword evidence="2" id="KW-1185">Reference proteome</keyword>
<dbReference type="EMBL" id="LKET01000029">
    <property type="protein sequence ID" value="KPU44590.1"/>
    <property type="molecule type" value="Genomic_DNA"/>
</dbReference>
<dbReference type="SUPFAM" id="SSF50814">
    <property type="entry name" value="Lipocalins"/>
    <property type="match status" value="1"/>
</dbReference>
<dbReference type="AlphaFoldDB" id="A0A0P8YXV1"/>
<dbReference type="InterPro" id="IPR012674">
    <property type="entry name" value="Calycin"/>
</dbReference>
<dbReference type="Gene3D" id="2.40.128.20">
    <property type="match status" value="1"/>
</dbReference>
<evidence type="ECO:0000313" key="2">
    <source>
        <dbReference type="Proteomes" id="UP000050326"/>
    </source>
</evidence>
<sequence length="157" mass="17616">MLCILLKYFESLINKLGLVALNKNVLVTVKSTQKVNNEEEVIELVTPGKFYKKNSTYFIVYEETEVTGMEGTTTTVKIEKEDVNLIRFGSTITNLKFRTGVKDISLYKTPYGTFELIIIPSKVEINVDDSGGIVNLLYQLDAAGLHTTTNELSIKIQ</sequence>
<accession>A0A0P8YXV1</accession>